<gene>
    <name evidence="1" type="ORF">UFOPK1704_00594</name>
</gene>
<sequence length="271" mass="30080">MIHHVQSAHRQTCTVGDNAHCAVQADVLESLFASKLFTSIKFFGCTELFPFRMTEVCVAIERDLGIECMYFACGLQNQWVDFSQVAVTFGVAAIELDQNVSNTIESLCGNLCVYCCFVCGLARQSIHRIDVQLHDCIGIALGDHFNFDATFSAQHQQVLLCSAIKRERCVVLLGDIACVFYPYALDDMALDVHAQDVSSVQTYLIGILCQLDSACLATTAHLHLCFHYNGVSRFVSSRDCLINSDSHIACRNRNVVASKILLALVFKKVHR</sequence>
<name>A0A6J6ED18_9ZZZZ</name>
<evidence type="ECO:0000313" key="1">
    <source>
        <dbReference type="EMBL" id="CAB4573756.1"/>
    </source>
</evidence>
<proteinExistence type="predicted"/>
<accession>A0A6J6ED18</accession>
<dbReference type="EMBL" id="CAEZTQ010000099">
    <property type="protein sequence ID" value="CAB4573756.1"/>
    <property type="molecule type" value="Genomic_DNA"/>
</dbReference>
<organism evidence="1">
    <name type="scientific">freshwater metagenome</name>
    <dbReference type="NCBI Taxonomy" id="449393"/>
    <lineage>
        <taxon>unclassified sequences</taxon>
        <taxon>metagenomes</taxon>
        <taxon>ecological metagenomes</taxon>
    </lineage>
</organism>
<reference evidence="1" key="1">
    <citation type="submission" date="2020-05" db="EMBL/GenBank/DDBJ databases">
        <authorList>
            <person name="Chiriac C."/>
            <person name="Salcher M."/>
            <person name="Ghai R."/>
            <person name="Kavagutti S V."/>
        </authorList>
    </citation>
    <scope>NUCLEOTIDE SEQUENCE</scope>
</reference>
<protein>
    <submittedName>
        <fullName evidence="1">Unannotated protein</fullName>
    </submittedName>
</protein>
<dbReference type="AlphaFoldDB" id="A0A6J6ED18"/>